<name>A0A914WN01_9BILA</name>
<keyword evidence="4" id="KW-0130">Cell adhesion</keyword>
<evidence type="ECO:0000256" key="6">
    <source>
        <dbReference type="ARBA" id="ARBA00023319"/>
    </source>
</evidence>
<evidence type="ECO:0000256" key="7">
    <source>
        <dbReference type="SAM" id="MobiDB-lite"/>
    </source>
</evidence>
<evidence type="ECO:0000256" key="5">
    <source>
        <dbReference type="ARBA" id="ARBA00023179"/>
    </source>
</evidence>
<evidence type="ECO:0000256" key="3">
    <source>
        <dbReference type="ARBA" id="ARBA00022737"/>
    </source>
</evidence>
<dbReference type="InterPro" id="IPR003598">
    <property type="entry name" value="Ig_sub2"/>
</dbReference>
<keyword evidence="3" id="KW-0677">Repeat</keyword>
<dbReference type="Pfam" id="PF07679">
    <property type="entry name" value="I-set"/>
    <property type="match status" value="4"/>
</dbReference>
<keyword evidence="2" id="KW-0787">Thick filament</keyword>
<dbReference type="FunFam" id="2.60.40.10:FF:000557">
    <property type="entry name" value="Myosin binding protein Ha"/>
    <property type="match status" value="1"/>
</dbReference>
<dbReference type="PANTHER" id="PTHR13817:SF164">
    <property type="entry name" value="ZORMIN, ISOFORM J"/>
    <property type="match status" value="1"/>
</dbReference>
<keyword evidence="5" id="KW-0514">Muscle protein</keyword>
<accession>A0A914WN01</accession>
<dbReference type="InterPro" id="IPR007110">
    <property type="entry name" value="Ig-like_dom"/>
</dbReference>
<dbReference type="InterPro" id="IPR013783">
    <property type="entry name" value="Ig-like_fold"/>
</dbReference>
<dbReference type="SMART" id="SM00409">
    <property type="entry name" value="IG"/>
    <property type="match status" value="3"/>
</dbReference>
<sequence>MWSSRENQEGESSTASAPIQDTFLPTGTTATIRCETIVALETIVWYKNQEEIRESSDHFLVESSADRQLHSLTIIDAKVSDTAEYGVIIDGTKNAVTRLFVTAPLGIVDETIVEVSEYDEESALVLQEIEKTVDGIQSTLCDRSFTHLPYAATAEATIVSFLREIVVLDFVVRAEITSLAVTFDEEHFDTEVHDANFFLHAPYKPQIEDITAVILEYGFVDQKFETEIFLEAKSEVDFTYEIHKDDKMQSVQRIEAVVLIYGYEAEAPIEFTIQAAQEIITTKEIKVYDDKLQSVMETSKDEEFVMFGEQEAAGATVRTHGIIQQTASIDLPEYQITDAHSSLSAVFEVEEVSESSMKEVEIPQQAEVTTDLEILEHRQQIEITEVVIEEISIEKLGQYVGEIGSEKQQLDVELLTLAEEESTSSHLLIYGECSERASLQIREETVVVESDWVTFAEKEVAEASVAVEQAQTVTDSVADIGREEEFIMVAESGTSEITLTTAPAPQAMTDSLIATLEETALTALAENLTAEAVVMAGQKVAAADRLSASTTEFAIEDMASRIEITEAIVVESQLESPELKLSDQKSSTELVIESSAQRIDITEAVVIESPSEQEHLFLSQAGTEHVLSEVELMTMPDQQGTQVTAVTRGMQRESAEHAAKFAEELVASLVELAVLEESEQAEATTQVVSQQTESTQYETKFLEEQISGAADLLVQEQMEAALAEIAVQPEQLTDAITLSDQVAKTDISIEGSSSRVESTQATVIEVQMEEERTFVGEIGQELVTKEIELMTLPDEEKTEATVTESGYEKEMVESRTSFSEEMTSSKVGLFVEEIIAMAEEAAQENSTEALIELLCIDENEAVRADVLAYGVVKKLIEATITFSAMLPQDDQVTIAENVVVEIRQPEKHEEYVHQIALSKRVRITTFISFLPDDGRRTMIEEITETFHFDKEAQNEMIASQISEASLDELQASIISLPAEEDQQEFEMEVTSEEQLEQLMTHMHELQHIKKLKKTSSRQSQDEPETITVETVTTELLVTVGKEESVGHSQLTIVTSESSTTIEGIEDSASRPVQKLESEIQRSEEVVEVSIATVSEATTISESSSSLDAPVFVQQLAQDLRAETTRSIQLKCNVKGRPMPAVQWKHNETVVEENDNISMIYEDGICILQITKASASSEGIYTCTATNEIGQAITSCNLHITEEKEVTQEEQSTQVDVVLEKQPNEDRLDATILSVEAESTQQLVLPEGSEMTDVQVELMTIDESDTISATLFAFGEERESNEIAVRLDSEAKIETELIAMSEIDQSSTTVPTAQLQKESLETQATTEEALTSSQVELVTLAEEEASSIAVTTRHTVVEEWLGTESKEVNVMLEVDIAMQQQADVLEAELVGEDLEQARAFVAPHGQSSTTADIQVDKEAAVDQLQISVAIQPHETAAFDEQQTECEFDVISSWIREETSSILQSTPVVAQESHQVGAESSTETSLEQILAQLEETGSTDATVMTDSLTESTGSTVIWRPEIKIELVTDAEESESDTSLSMGPPMEGPLFLQDLSRVVTHEGEDIQLKCIVKGWPTPVIRWSCNDHAIEQQNNEKIETIYDDGICLLRLKNVSKSQAGAYRCTATNNVGRTMTSCRVYIGEAMIEDMEAPVISITEASESESIGLPLQKPEFVRVLQNKTIVEGDAIQMRATVKGFPTPTVNWYHNGEKIEETAETQMIYEDGICVLQIAFATTEFSDSARCSRSQAALRCFSA</sequence>
<keyword evidence="6" id="KW-0393">Immunoglobulin domain</keyword>
<dbReference type="InterPro" id="IPR003599">
    <property type="entry name" value="Ig_sub"/>
</dbReference>
<evidence type="ECO:0000313" key="10">
    <source>
        <dbReference type="WBParaSite" id="PSAMB.scaffold433size51451.g5752.t1"/>
    </source>
</evidence>
<evidence type="ECO:0000256" key="2">
    <source>
        <dbReference type="ARBA" id="ARBA00022433"/>
    </source>
</evidence>
<dbReference type="GO" id="GO:0032982">
    <property type="term" value="C:myosin filament"/>
    <property type="evidence" value="ECO:0007669"/>
    <property type="project" value="UniProtKB-KW"/>
</dbReference>
<dbReference type="Proteomes" id="UP000887566">
    <property type="component" value="Unplaced"/>
</dbReference>
<protein>
    <submittedName>
        <fullName evidence="10">Ig-like domain-containing protein</fullName>
    </submittedName>
</protein>
<feature type="domain" description="Ig-like" evidence="8">
    <location>
        <begin position="1109"/>
        <end position="1200"/>
    </location>
</feature>
<dbReference type="PROSITE" id="PS50835">
    <property type="entry name" value="IG_LIKE"/>
    <property type="match status" value="3"/>
</dbReference>
<dbReference type="WBParaSite" id="PSAMB.scaffold433size51451.g5752.t1">
    <property type="protein sequence ID" value="PSAMB.scaffold433size51451.g5752.t1"/>
    <property type="gene ID" value="PSAMB.scaffold433size51451.g5752"/>
</dbReference>
<dbReference type="PANTHER" id="PTHR13817">
    <property type="entry name" value="TITIN"/>
    <property type="match status" value="1"/>
</dbReference>
<evidence type="ECO:0000256" key="1">
    <source>
        <dbReference type="ARBA" id="ARBA00006692"/>
    </source>
</evidence>
<feature type="domain" description="Ig-like" evidence="8">
    <location>
        <begin position="1546"/>
        <end position="1631"/>
    </location>
</feature>
<feature type="region of interest" description="Disordered" evidence="7">
    <location>
        <begin position="1"/>
        <end position="22"/>
    </location>
</feature>
<dbReference type="InterPro" id="IPR013098">
    <property type="entry name" value="Ig_I-set"/>
</dbReference>
<dbReference type="InterPro" id="IPR036179">
    <property type="entry name" value="Ig-like_dom_sf"/>
</dbReference>
<dbReference type="Gene3D" id="2.60.40.10">
    <property type="entry name" value="Immunoglobulins"/>
    <property type="match status" value="4"/>
</dbReference>
<dbReference type="FunFam" id="2.60.40.10:FF:000080">
    <property type="entry name" value="Myosin light chain kinase, smooth muscle"/>
    <property type="match status" value="1"/>
</dbReference>
<organism evidence="9 10">
    <name type="scientific">Plectus sambesii</name>
    <dbReference type="NCBI Taxonomy" id="2011161"/>
    <lineage>
        <taxon>Eukaryota</taxon>
        <taxon>Metazoa</taxon>
        <taxon>Ecdysozoa</taxon>
        <taxon>Nematoda</taxon>
        <taxon>Chromadorea</taxon>
        <taxon>Plectida</taxon>
        <taxon>Plectina</taxon>
        <taxon>Plectoidea</taxon>
        <taxon>Plectidae</taxon>
        <taxon>Plectus</taxon>
    </lineage>
</organism>
<dbReference type="SMART" id="SM00408">
    <property type="entry name" value="IGc2"/>
    <property type="match status" value="4"/>
</dbReference>
<evidence type="ECO:0000256" key="4">
    <source>
        <dbReference type="ARBA" id="ARBA00022889"/>
    </source>
</evidence>
<dbReference type="InterPro" id="IPR050964">
    <property type="entry name" value="Striated_Muscle_Regulatory"/>
</dbReference>
<proteinExistence type="inferred from homology"/>
<evidence type="ECO:0000259" key="8">
    <source>
        <dbReference type="PROSITE" id="PS50835"/>
    </source>
</evidence>
<reference evidence="10" key="1">
    <citation type="submission" date="2022-11" db="UniProtKB">
        <authorList>
            <consortium name="WormBaseParasite"/>
        </authorList>
    </citation>
    <scope>IDENTIFICATION</scope>
</reference>
<keyword evidence="9" id="KW-1185">Reference proteome</keyword>
<feature type="domain" description="Ig-like" evidence="8">
    <location>
        <begin position="1668"/>
        <end position="1752"/>
    </location>
</feature>
<dbReference type="SUPFAM" id="SSF48726">
    <property type="entry name" value="Immunoglobulin"/>
    <property type="match status" value="4"/>
</dbReference>
<evidence type="ECO:0000313" key="9">
    <source>
        <dbReference type="Proteomes" id="UP000887566"/>
    </source>
</evidence>
<comment type="similarity">
    <text evidence="1">Belongs to the protein kinase superfamily. CAMK Ser/Thr protein kinase family.</text>
</comment>
<dbReference type="GO" id="GO:0007155">
    <property type="term" value="P:cell adhesion"/>
    <property type="evidence" value="ECO:0007669"/>
    <property type="project" value="UniProtKB-KW"/>
</dbReference>